<reference evidence="8 9" key="1">
    <citation type="submission" date="2020-01" db="EMBL/GenBank/DDBJ databases">
        <title>Draft genome assembly of Ensifer adhaerens T173.</title>
        <authorList>
            <person name="Craig J.E."/>
            <person name="Stinchcombe J.R."/>
        </authorList>
    </citation>
    <scope>NUCLEOTIDE SEQUENCE [LARGE SCALE GENOMIC DNA]</scope>
    <source>
        <strain evidence="8 9">T173</strain>
    </source>
</reference>
<accession>A0AAW4FCT9</accession>
<dbReference type="InterPro" id="IPR029036">
    <property type="entry name" value="P5CR_dimer"/>
</dbReference>
<evidence type="ECO:0000313" key="8">
    <source>
        <dbReference type="EMBL" id="MBM3089954.1"/>
    </source>
</evidence>
<comment type="function">
    <text evidence="4">Catalyzes the reduction of 1-pyrroline-5-carboxylate (PCA) to L-proline.</text>
</comment>
<evidence type="ECO:0000256" key="1">
    <source>
        <dbReference type="ARBA" id="ARBA00005525"/>
    </source>
</evidence>
<evidence type="ECO:0000256" key="2">
    <source>
        <dbReference type="ARBA" id="ARBA00022857"/>
    </source>
</evidence>
<organism evidence="8 9">
    <name type="scientific">Ensifer canadensis</name>
    <dbReference type="NCBI Taxonomy" id="555315"/>
    <lineage>
        <taxon>Bacteria</taxon>
        <taxon>Pseudomonadati</taxon>
        <taxon>Pseudomonadota</taxon>
        <taxon>Alphaproteobacteria</taxon>
        <taxon>Hyphomicrobiales</taxon>
        <taxon>Rhizobiaceae</taxon>
        <taxon>Sinorhizobium/Ensifer group</taxon>
        <taxon>Ensifer</taxon>
    </lineage>
</organism>
<feature type="domain" description="Pyrroline-5-carboxylate reductase dimerisation" evidence="7">
    <location>
        <begin position="156"/>
        <end position="258"/>
    </location>
</feature>
<dbReference type="InterPro" id="IPR028939">
    <property type="entry name" value="P5C_Rdtase_cat_N"/>
</dbReference>
<dbReference type="PIRSF" id="PIRSF000193">
    <property type="entry name" value="Pyrrol-5-carb_rd"/>
    <property type="match status" value="1"/>
</dbReference>
<protein>
    <recommendedName>
        <fullName evidence="4">Pyrroline-5-carboxylate reductase</fullName>
        <shortName evidence="4">P5C reductase</shortName>
        <shortName evidence="4">P5CR</shortName>
        <ecNumber evidence="4">1.5.1.2</ecNumber>
    </recommendedName>
    <alternativeName>
        <fullName evidence="4">PCA reductase</fullName>
    </alternativeName>
</protein>
<name>A0AAW4FCT9_9HYPH</name>
<sequence length="267" mass="27658">MTQFGVIGGGGWLGKALLLPALADGVIAGEALTVSSRSGTVPGFEPWPAVRQTKDNAALAADADVVMLSVRPQDLDAIALDLSGKLVISVMAMVSLADLAARFEARRIIRAMPNTAAEKRLSFTPWLASPDTTEADCAFAERLFEASGKVQRIATETELDYFTALTGSGPAFLAVFADAMISDAVTKGIERGIAERAVRQLFLGGSTLLAGSKQTPDEIVQTFLDYAGTTAAGLEAMAAADIHTPIARGLTAAAAKAAAGTRDCDLG</sequence>
<gene>
    <name evidence="4" type="primary">proC</name>
    <name evidence="8" type="ORF">GFB56_03880</name>
</gene>
<feature type="binding site" evidence="5">
    <location>
        <position position="36"/>
    </location>
    <ligand>
        <name>NADP(+)</name>
        <dbReference type="ChEBI" id="CHEBI:58349"/>
    </ligand>
</feature>
<dbReference type="Gene3D" id="3.40.50.720">
    <property type="entry name" value="NAD(P)-binding Rossmann-like Domain"/>
    <property type="match status" value="1"/>
</dbReference>
<dbReference type="EMBL" id="WXFA01000002">
    <property type="protein sequence ID" value="MBM3089954.1"/>
    <property type="molecule type" value="Genomic_DNA"/>
</dbReference>
<dbReference type="PANTHER" id="PTHR11645:SF0">
    <property type="entry name" value="PYRROLINE-5-CARBOXYLATE REDUCTASE 3"/>
    <property type="match status" value="1"/>
</dbReference>
<feature type="binding site" evidence="5">
    <location>
        <begin position="7"/>
        <end position="13"/>
    </location>
    <ligand>
        <name>NADP(+)</name>
        <dbReference type="ChEBI" id="CHEBI:58349"/>
    </ligand>
</feature>
<comment type="catalytic activity">
    <reaction evidence="4">
        <text>L-proline + NADP(+) = (S)-1-pyrroline-5-carboxylate + NADPH + 2 H(+)</text>
        <dbReference type="Rhea" id="RHEA:14109"/>
        <dbReference type="ChEBI" id="CHEBI:15378"/>
        <dbReference type="ChEBI" id="CHEBI:17388"/>
        <dbReference type="ChEBI" id="CHEBI:57783"/>
        <dbReference type="ChEBI" id="CHEBI:58349"/>
        <dbReference type="ChEBI" id="CHEBI:60039"/>
        <dbReference type="EC" id="1.5.1.2"/>
    </reaction>
</comment>
<dbReference type="SUPFAM" id="SSF48179">
    <property type="entry name" value="6-phosphogluconate dehydrogenase C-terminal domain-like"/>
    <property type="match status" value="1"/>
</dbReference>
<dbReference type="InterPro" id="IPR036291">
    <property type="entry name" value="NAD(P)-bd_dom_sf"/>
</dbReference>
<dbReference type="SUPFAM" id="SSF51735">
    <property type="entry name" value="NAD(P)-binding Rossmann-fold domains"/>
    <property type="match status" value="1"/>
</dbReference>
<evidence type="ECO:0000259" key="6">
    <source>
        <dbReference type="Pfam" id="PF03807"/>
    </source>
</evidence>
<dbReference type="PANTHER" id="PTHR11645">
    <property type="entry name" value="PYRROLINE-5-CARBOXYLATE REDUCTASE"/>
    <property type="match status" value="1"/>
</dbReference>
<dbReference type="RefSeq" id="WP_158268914.1">
    <property type="nucleotide sequence ID" value="NZ_CP083370.1"/>
</dbReference>
<keyword evidence="4" id="KW-0963">Cytoplasm</keyword>
<keyword evidence="3 4" id="KW-0560">Oxidoreductase</keyword>
<dbReference type="AlphaFoldDB" id="A0AAW4FCT9"/>
<keyword evidence="2 4" id="KW-0521">NADP</keyword>
<keyword evidence="9" id="KW-1185">Reference proteome</keyword>
<dbReference type="EC" id="1.5.1.2" evidence="4"/>
<feature type="binding site" evidence="5">
    <location>
        <position position="56"/>
    </location>
    <ligand>
        <name>NADPH</name>
        <dbReference type="ChEBI" id="CHEBI:57783"/>
    </ligand>
</feature>
<keyword evidence="4" id="KW-0641">Proline biosynthesis</keyword>
<comment type="caution">
    <text evidence="8">The sequence shown here is derived from an EMBL/GenBank/DDBJ whole genome shotgun (WGS) entry which is preliminary data.</text>
</comment>
<comment type="similarity">
    <text evidence="1 4">Belongs to the pyrroline-5-carboxylate reductase family.</text>
</comment>
<feature type="domain" description="Pyrroline-5-carboxylate reductase catalytic N-terminal" evidence="6">
    <location>
        <begin position="4"/>
        <end position="92"/>
    </location>
</feature>
<dbReference type="Gene3D" id="1.10.3730.10">
    <property type="entry name" value="ProC C-terminal domain-like"/>
    <property type="match status" value="1"/>
</dbReference>
<comment type="pathway">
    <text evidence="4">Amino-acid biosynthesis; L-proline biosynthesis; L-proline from L-glutamate 5-semialdehyde: step 1/1.</text>
</comment>
<dbReference type="GO" id="GO:0005737">
    <property type="term" value="C:cytoplasm"/>
    <property type="evidence" value="ECO:0007669"/>
    <property type="project" value="UniProtKB-SubCell"/>
</dbReference>
<comment type="subcellular location">
    <subcellularLocation>
        <location evidence="4">Cytoplasm</location>
    </subcellularLocation>
</comment>
<dbReference type="Pfam" id="PF14748">
    <property type="entry name" value="P5CR_dimer"/>
    <property type="match status" value="1"/>
</dbReference>
<evidence type="ECO:0000256" key="3">
    <source>
        <dbReference type="ARBA" id="ARBA00023002"/>
    </source>
</evidence>
<dbReference type="Proteomes" id="UP000744980">
    <property type="component" value="Unassembled WGS sequence"/>
</dbReference>
<dbReference type="Pfam" id="PF03807">
    <property type="entry name" value="F420_oxidored"/>
    <property type="match status" value="1"/>
</dbReference>
<dbReference type="GO" id="GO:0004735">
    <property type="term" value="F:pyrroline-5-carboxylate reductase activity"/>
    <property type="evidence" value="ECO:0007669"/>
    <property type="project" value="UniProtKB-UniRule"/>
</dbReference>
<proteinExistence type="inferred from homology"/>
<evidence type="ECO:0000259" key="7">
    <source>
        <dbReference type="Pfam" id="PF14748"/>
    </source>
</evidence>
<evidence type="ECO:0000313" key="9">
    <source>
        <dbReference type="Proteomes" id="UP000744980"/>
    </source>
</evidence>
<comment type="catalytic activity">
    <reaction evidence="4">
        <text>L-proline + NAD(+) = (S)-1-pyrroline-5-carboxylate + NADH + 2 H(+)</text>
        <dbReference type="Rhea" id="RHEA:14105"/>
        <dbReference type="ChEBI" id="CHEBI:15378"/>
        <dbReference type="ChEBI" id="CHEBI:17388"/>
        <dbReference type="ChEBI" id="CHEBI:57540"/>
        <dbReference type="ChEBI" id="CHEBI:57945"/>
        <dbReference type="ChEBI" id="CHEBI:60039"/>
        <dbReference type="EC" id="1.5.1.2"/>
    </reaction>
</comment>
<dbReference type="InterPro" id="IPR000304">
    <property type="entry name" value="Pyrroline-COOH_reductase"/>
</dbReference>
<keyword evidence="4" id="KW-0028">Amino-acid biosynthesis</keyword>
<dbReference type="HAMAP" id="MF_01925">
    <property type="entry name" value="P5C_reductase"/>
    <property type="match status" value="1"/>
</dbReference>
<evidence type="ECO:0000256" key="5">
    <source>
        <dbReference type="PIRSR" id="PIRSR000193-1"/>
    </source>
</evidence>
<dbReference type="GO" id="GO:0055129">
    <property type="term" value="P:L-proline biosynthetic process"/>
    <property type="evidence" value="ECO:0007669"/>
    <property type="project" value="UniProtKB-UniRule"/>
</dbReference>
<evidence type="ECO:0000256" key="4">
    <source>
        <dbReference type="HAMAP-Rule" id="MF_01925"/>
    </source>
</evidence>
<dbReference type="InterPro" id="IPR008927">
    <property type="entry name" value="6-PGluconate_DH-like_C_sf"/>
</dbReference>